<feature type="region of interest" description="Disordered" evidence="1">
    <location>
        <begin position="352"/>
        <end position="380"/>
    </location>
</feature>
<organism evidence="2 3">
    <name type="scientific">Pseudomonas aeruginosa</name>
    <dbReference type="NCBI Taxonomy" id="287"/>
    <lineage>
        <taxon>Bacteria</taxon>
        <taxon>Pseudomonadati</taxon>
        <taxon>Pseudomonadota</taxon>
        <taxon>Gammaproteobacteria</taxon>
        <taxon>Pseudomonadales</taxon>
        <taxon>Pseudomonadaceae</taxon>
        <taxon>Pseudomonas</taxon>
    </lineage>
</organism>
<evidence type="ECO:0000313" key="2">
    <source>
        <dbReference type="EMBL" id="RMS47412.1"/>
    </source>
</evidence>
<comment type="caution">
    <text evidence="2">The sequence shown here is derived from an EMBL/GenBank/DDBJ whole genome shotgun (WGS) entry which is preliminary data.</text>
</comment>
<sequence length="380" mass="39545">MADAADAEGFHLGQLARIEDEALLPHALVEVGEAVARIARRVEGNDDRRLDFRRQEAAETEPGHLAEQRFAIARVAPLARRQAALLFVLAERFVQGGDHMGRRGEAPLPGLAHIGVLVLQVHGQGVAVAGAGFQGGAAGEDEAHPGDALQALAGGGDQGIERNFPGIDPDRPEGAHGIDDQALAVTLDDLGDGLERIEDAGAGLAVDQRHMADRRIGGQQTLDVSGGGRHVLFGLEGAEGPLQNLADLRQALAVGTVDQHQDLAVARHQGADRRFHGEGAAALQRYAGVAAFAADDLQQALADAGGEFVEIAVPGAPVDHHRPTGTVGGGQRTGGQQDGCAFGSAHAHFLCGNRPKKPDRASRSGRSFRAGVPGKPGDIR</sequence>
<dbReference type="Proteomes" id="UP000270834">
    <property type="component" value="Unassembled WGS sequence"/>
</dbReference>
<dbReference type="AlphaFoldDB" id="A0A3M5DBK2"/>
<reference evidence="2 3" key="1">
    <citation type="submission" date="2018-08" db="EMBL/GenBank/DDBJ databases">
        <title>Recombination of ecologically and evolutionarily significant loci maintains genetic cohesion in the Pseudomonas syringae species complex.</title>
        <authorList>
            <person name="Dillon M."/>
            <person name="Thakur S."/>
            <person name="Almeida R.N.D."/>
            <person name="Weir B.S."/>
            <person name="Guttman D.S."/>
        </authorList>
    </citation>
    <scope>NUCLEOTIDE SEQUENCE [LARGE SCALE GENOMIC DNA]</scope>
    <source>
        <strain evidence="2 3">ICMP 7846</strain>
    </source>
</reference>
<accession>A0A3M5DBK2</accession>
<protein>
    <submittedName>
        <fullName evidence="2">Uncharacterized protein</fullName>
    </submittedName>
</protein>
<gene>
    <name evidence="2" type="ORF">ALP65_04611</name>
</gene>
<dbReference type="EMBL" id="RBSQ01001143">
    <property type="protein sequence ID" value="RMS47412.1"/>
    <property type="molecule type" value="Genomic_DNA"/>
</dbReference>
<evidence type="ECO:0000256" key="1">
    <source>
        <dbReference type="SAM" id="MobiDB-lite"/>
    </source>
</evidence>
<proteinExistence type="predicted"/>
<name>A0A3M5DBK2_PSEAI</name>
<evidence type="ECO:0000313" key="3">
    <source>
        <dbReference type="Proteomes" id="UP000270834"/>
    </source>
</evidence>